<dbReference type="PROSITE" id="PS50043">
    <property type="entry name" value="HTH_LUXR_2"/>
    <property type="match status" value="1"/>
</dbReference>
<dbReference type="PANTHER" id="PTHR44688">
    <property type="entry name" value="DNA-BINDING TRANSCRIPTIONAL ACTIVATOR DEVR_DOSR"/>
    <property type="match status" value="1"/>
</dbReference>
<evidence type="ECO:0000256" key="3">
    <source>
        <dbReference type="ARBA" id="ARBA00023163"/>
    </source>
</evidence>
<dbReference type="InterPro" id="IPR016032">
    <property type="entry name" value="Sig_transdc_resp-reg_C-effctor"/>
</dbReference>
<name>A0A090DEW3_MESPL</name>
<dbReference type="SMART" id="SM00421">
    <property type="entry name" value="HTH_LUXR"/>
    <property type="match status" value="1"/>
</dbReference>
<dbReference type="InterPro" id="IPR000792">
    <property type="entry name" value="Tscrpt_reg_LuxR_C"/>
</dbReference>
<dbReference type="EMBL" id="CCMZ01000003">
    <property type="protein sequence ID" value="CDX12004.1"/>
    <property type="molecule type" value="Genomic_DNA"/>
</dbReference>
<keyword evidence="1" id="KW-0805">Transcription regulation</keyword>
<dbReference type="Pfam" id="PF03472">
    <property type="entry name" value="Autoind_bind"/>
    <property type="match status" value="1"/>
</dbReference>
<proteinExistence type="predicted"/>
<dbReference type="Gene3D" id="3.30.450.80">
    <property type="entry name" value="Transcription factor LuxR-like, autoinducer-binding domain"/>
    <property type="match status" value="1"/>
</dbReference>
<feature type="domain" description="HTH luxR-type" evidence="4">
    <location>
        <begin position="173"/>
        <end position="238"/>
    </location>
</feature>
<dbReference type="PANTHER" id="PTHR44688:SF16">
    <property type="entry name" value="DNA-BINDING TRANSCRIPTIONAL ACTIVATOR DEVR_DOSR"/>
    <property type="match status" value="1"/>
</dbReference>
<dbReference type="SUPFAM" id="SSF75516">
    <property type="entry name" value="Pheromone-binding domain of LuxR-like quorum-sensing transcription factors"/>
    <property type="match status" value="1"/>
</dbReference>
<dbReference type="InterPro" id="IPR036693">
    <property type="entry name" value="TF_LuxR_autoind-bd_dom_sf"/>
</dbReference>
<dbReference type="AlphaFoldDB" id="A0A090DEW3"/>
<dbReference type="SUPFAM" id="SSF46894">
    <property type="entry name" value="C-terminal effector domain of the bipartite response regulators"/>
    <property type="match status" value="1"/>
</dbReference>
<evidence type="ECO:0000313" key="5">
    <source>
        <dbReference type="EMBL" id="CDX12004.1"/>
    </source>
</evidence>
<dbReference type="GO" id="GO:0003677">
    <property type="term" value="F:DNA binding"/>
    <property type="evidence" value="ECO:0007669"/>
    <property type="project" value="UniProtKB-KW"/>
</dbReference>
<dbReference type="Pfam" id="PF00196">
    <property type="entry name" value="GerE"/>
    <property type="match status" value="1"/>
</dbReference>
<accession>A0A090DEW3</accession>
<evidence type="ECO:0000313" key="6">
    <source>
        <dbReference type="Proteomes" id="UP000045285"/>
    </source>
</evidence>
<dbReference type="CDD" id="cd06170">
    <property type="entry name" value="LuxR_C_like"/>
    <property type="match status" value="1"/>
</dbReference>
<dbReference type="Proteomes" id="UP000045285">
    <property type="component" value="Unassembled WGS sequence"/>
</dbReference>
<protein>
    <submittedName>
        <fullName evidence="5">Transcriptional regulator, LuxR family</fullName>
    </submittedName>
</protein>
<dbReference type="GO" id="GO:0006355">
    <property type="term" value="P:regulation of DNA-templated transcription"/>
    <property type="evidence" value="ECO:0007669"/>
    <property type="project" value="InterPro"/>
</dbReference>
<dbReference type="InterPro" id="IPR036388">
    <property type="entry name" value="WH-like_DNA-bd_sf"/>
</dbReference>
<keyword evidence="6" id="KW-1185">Reference proteome</keyword>
<organism evidence="5 6">
    <name type="scientific">Mesorhizobium plurifarium</name>
    <dbReference type="NCBI Taxonomy" id="69974"/>
    <lineage>
        <taxon>Bacteria</taxon>
        <taxon>Pseudomonadati</taxon>
        <taxon>Pseudomonadota</taxon>
        <taxon>Alphaproteobacteria</taxon>
        <taxon>Hyphomicrobiales</taxon>
        <taxon>Phyllobacteriaceae</taxon>
        <taxon>Mesorhizobium</taxon>
    </lineage>
</organism>
<gene>
    <name evidence="5" type="ORF">MPL3356_110280</name>
</gene>
<evidence type="ECO:0000256" key="2">
    <source>
        <dbReference type="ARBA" id="ARBA00023125"/>
    </source>
</evidence>
<dbReference type="PROSITE" id="PS00622">
    <property type="entry name" value="HTH_LUXR_1"/>
    <property type="match status" value="1"/>
</dbReference>
<keyword evidence="3" id="KW-0804">Transcription</keyword>
<sequence>MEIDSLVGLFAAISRIDAACSVDDILQEFRSAIERYGLRYFLITGLPVPHDTDWSRQILVDGWPPEWYLRYMSEDYFSHDPCVAQCRHSPKPFLWDELPPAKLSARAKLVMDEAADFGMGQGLCVPVHVPLAGPGVVTAAGDRIEIAPSDVPFIETLCVHTFRRLSGLEQSGQAVDAAPLTPRERELLEWSAEGKSNEDIACILGVTRNTVESHQRNIRGKLDAANVSHAIVKALRRQEIQI</sequence>
<evidence type="ECO:0000259" key="4">
    <source>
        <dbReference type="PROSITE" id="PS50043"/>
    </source>
</evidence>
<evidence type="ECO:0000256" key="1">
    <source>
        <dbReference type="ARBA" id="ARBA00023015"/>
    </source>
</evidence>
<dbReference type="Gene3D" id="1.10.10.10">
    <property type="entry name" value="Winged helix-like DNA-binding domain superfamily/Winged helix DNA-binding domain"/>
    <property type="match status" value="1"/>
</dbReference>
<dbReference type="PRINTS" id="PR00038">
    <property type="entry name" value="HTHLUXR"/>
</dbReference>
<dbReference type="InterPro" id="IPR005143">
    <property type="entry name" value="TF_LuxR_autoind-bd_dom"/>
</dbReference>
<keyword evidence="2" id="KW-0238">DNA-binding</keyword>
<reference evidence="6" key="1">
    <citation type="submission" date="2014-08" db="EMBL/GenBank/DDBJ databases">
        <authorList>
            <person name="Moulin L."/>
        </authorList>
    </citation>
    <scope>NUCLEOTIDE SEQUENCE [LARGE SCALE GENOMIC DNA]</scope>
</reference>